<proteinExistence type="predicted"/>
<comment type="caution">
    <text evidence="1">The sequence shown here is derived from an EMBL/GenBank/DDBJ whole genome shotgun (WGS) entry which is preliminary data.</text>
</comment>
<reference evidence="1 2" key="1">
    <citation type="journal article" date="2020" name="bioRxiv">
        <title>Sequence and annotation of 42 cannabis genomes reveals extensive copy number variation in cannabinoid synthesis and pathogen resistance genes.</title>
        <authorList>
            <person name="Mckernan K.J."/>
            <person name="Helbert Y."/>
            <person name="Kane L.T."/>
            <person name="Ebling H."/>
            <person name="Zhang L."/>
            <person name="Liu B."/>
            <person name="Eaton Z."/>
            <person name="Mclaughlin S."/>
            <person name="Kingan S."/>
            <person name="Baybayan P."/>
            <person name="Concepcion G."/>
            <person name="Jordan M."/>
            <person name="Riva A."/>
            <person name="Barbazuk W."/>
            <person name="Harkins T."/>
        </authorList>
    </citation>
    <scope>NUCLEOTIDE SEQUENCE [LARGE SCALE GENOMIC DNA]</scope>
    <source>
        <strain evidence="2">cv. Jamaican Lion 4</strain>
        <tissue evidence="1">Leaf</tissue>
    </source>
</reference>
<accession>A0A7J6G6F3</accession>
<organism evidence="1 2">
    <name type="scientific">Cannabis sativa</name>
    <name type="common">Hemp</name>
    <name type="synonym">Marijuana</name>
    <dbReference type="NCBI Taxonomy" id="3483"/>
    <lineage>
        <taxon>Eukaryota</taxon>
        <taxon>Viridiplantae</taxon>
        <taxon>Streptophyta</taxon>
        <taxon>Embryophyta</taxon>
        <taxon>Tracheophyta</taxon>
        <taxon>Spermatophyta</taxon>
        <taxon>Magnoliopsida</taxon>
        <taxon>eudicotyledons</taxon>
        <taxon>Gunneridae</taxon>
        <taxon>Pentapetalae</taxon>
        <taxon>rosids</taxon>
        <taxon>fabids</taxon>
        <taxon>Rosales</taxon>
        <taxon>Cannabaceae</taxon>
        <taxon>Cannabis</taxon>
    </lineage>
</organism>
<dbReference type="Proteomes" id="UP000525078">
    <property type="component" value="Unassembled WGS sequence"/>
</dbReference>
<evidence type="ECO:0000313" key="2">
    <source>
        <dbReference type="Proteomes" id="UP000525078"/>
    </source>
</evidence>
<gene>
    <name evidence="1" type="ORF">F8388_021632</name>
</gene>
<sequence>MGIAESAHDSVEKTLEAAVRLAEQLAKRKWNGEVYAEIRKNDQGLDPYGSLFDDEQKKIIEIKELLKHPRRSNANIV</sequence>
<evidence type="ECO:0000313" key="1">
    <source>
        <dbReference type="EMBL" id="KAF4378438.1"/>
    </source>
</evidence>
<dbReference type="AlphaFoldDB" id="A0A7J6G6F3"/>
<name>A0A7J6G6F3_CANSA</name>
<protein>
    <submittedName>
        <fullName evidence="1">Uncharacterized protein</fullName>
    </submittedName>
</protein>
<dbReference type="EMBL" id="JAATIP010000074">
    <property type="protein sequence ID" value="KAF4378438.1"/>
    <property type="molecule type" value="Genomic_DNA"/>
</dbReference>